<dbReference type="GO" id="GO:0005524">
    <property type="term" value="F:ATP binding"/>
    <property type="evidence" value="ECO:0007669"/>
    <property type="project" value="UniProtKB-KW"/>
</dbReference>
<sequence length="199" mass="23263">MDKKARQEIIAKTEEIMMILEKPKIRVDIDLRDNYSPGWKFNHWELKGVPIRLELGPKDIKKSQVTCVIRYNRQKLVIAIDNLSTKCSELLDEIHTNMYMNMKKIQDQYQKITTHWSEFKELLDQKYLILAAFCGLSHCEDNIKKDSSSEECSEVGTPLMGAKTLCIPFEQPSEQLPMQCIHPKCKEQPKFYALFGRSY</sequence>
<evidence type="ECO:0000256" key="4">
    <source>
        <dbReference type="ARBA" id="ARBA00022840"/>
    </source>
</evidence>
<evidence type="ECO:0000256" key="1">
    <source>
        <dbReference type="ARBA" id="ARBA00012831"/>
    </source>
</evidence>
<dbReference type="Proteomes" id="UP000276991">
    <property type="component" value="Unassembled WGS sequence"/>
</dbReference>
<evidence type="ECO:0000313" key="9">
    <source>
        <dbReference type="Proteomes" id="UP000276991"/>
    </source>
</evidence>
<dbReference type="EMBL" id="UPTC01000184">
    <property type="protein sequence ID" value="VBB27125.1"/>
    <property type="molecule type" value="Genomic_DNA"/>
</dbReference>
<evidence type="ECO:0000313" key="8">
    <source>
        <dbReference type="EMBL" id="VBB27125.1"/>
    </source>
</evidence>
<accession>A0A498SAQ2</accession>
<protein>
    <recommendedName>
        <fullName evidence="1">proline--tRNA ligase</fullName>
        <ecNumber evidence="1">6.1.1.15</ecNumber>
    </recommendedName>
</protein>
<keyword evidence="4" id="KW-0067">ATP-binding</keyword>
<dbReference type="STRING" id="6277.A0A498SAQ2"/>
<dbReference type="GO" id="GO:0006433">
    <property type="term" value="P:prolyl-tRNA aminoacylation"/>
    <property type="evidence" value="ECO:0007669"/>
    <property type="project" value="InterPro"/>
</dbReference>
<evidence type="ECO:0000256" key="5">
    <source>
        <dbReference type="ARBA" id="ARBA00022917"/>
    </source>
</evidence>
<feature type="domain" description="Proline-tRNA ligase class II C-terminal" evidence="7">
    <location>
        <begin position="116"/>
        <end position="199"/>
    </location>
</feature>
<evidence type="ECO:0000256" key="6">
    <source>
        <dbReference type="ARBA" id="ARBA00023146"/>
    </source>
</evidence>
<dbReference type="InterPro" id="IPR004154">
    <property type="entry name" value="Anticodon-bd"/>
</dbReference>
<dbReference type="Pfam" id="PF03129">
    <property type="entry name" value="HGTP_anticodon"/>
    <property type="match status" value="1"/>
</dbReference>
<dbReference type="PANTHER" id="PTHR43382">
    <property type="entry name" value="PROLYL-TRNA SYNTHETASE"/>
    <property type="match status" value="1"/>
</dbReference>
<dbReference type="SMART" id="SM00946">
    <property type="entry name" value="ProRS-C_1"/>
    <property type="match status" value="1"/>
</dbReference>
<evidence type="ECO:0000259" key="7">
    <source>
        <dbReference type="SMART" id="SM00946"/>
    </source>
</evidence>
<dbReference type="SUPFAM" id="SSF52954">
    <property type="entry name" value="Class II aaRS ABD-related"/>
    <property type="match status" value="1"/>
</dbReference>
<dbReference type="GO" id="GO:0017101">
    <property type="term" value="C:aminoacyl-tRNA synthetase multienzyme complex"/>
    <property type="evidence" value="ECO:0007669"/>
    <property type="project" value="TreeGrafter"/>
</dbReference>
<organism evidence="8 9">
    <name type="scientific">Acanthocheilonema viteae</name>
    <name type="common">Filarial nematode worm</name>
    <name type="synonym">Dipetalonema viteae</name>
    <dbReference type="NCBI Taxonomy" id="6277"/>
    <lineage>
        <taxon>Eukaryota</taxon>
        <taxon>Metazoa</taxon>
        <taxon>Ecdysozoa</taxon>
        <taxon>Nematoda</taxon>
        <taxon>Chromadorea</taxon>
        <taxon>Rhabditida</taxon>
        <taxon>Spirurina</taxon>
        <taxon>Spiruromorpha</taxon>
        <taxon>Filarioidea</taxon>
        <taxon>Onchocercidae</taxon>
        <taxon>Acanthocheilonema</taxon>
    </lineage>
</organism>
<dbReference type="GO" id="GO:0004827">
    <property type="term" value="F:proline-tRNA ligase activity"/>
    <property type="evidence" value="ECO:0007669"/>
    <property type="project" value="UniProtKB-EC"/>
</dbReference>
<keyword evidence="5" id="KW-0648">Protein biosynthesis</keyword>
<evidence type="ECO:0000256" key="3">
    <source>
        <dbReference type="ARBA" id="ARBA00022741"/>
    </source>
</evidence>
<dbReference type="InterPro" id="IPR016061">
    <property type="entry name" value="Pro-tRNA_ligase_II_C"/>
</dbReference>
<dbReference type="AlphaFoldDB" id="A0A498SAQ2"/>
<dbReference type="FunFam" id="3.30.110.30:FF:000001">
    <property type="entry name" value="Bifunctional glutamate/proline--tRNA ligase"/>
    <property type="match status" value="1"/>
</dbReference>
<proteinExistence type="predicted"/>
<dbReference type="EC" id="6.1.1.15" evidence="1"/>
<keyword evidence="2" id="KW-0436">Ligase</keyword>
<dbReference type="GO" id="GO:0005737">
    <property type="term" value="C:cytoplasm"/>
    <property type="evidence" value="ECO:0007669"/>
    <property type="project" value="InterPro"/>
</dbReference>
<dbReference type="InterPro" id="IPR004499">
    <property type="entry name" value="Pro-tRNA-ligase_IIa_arc-type"/>
</dbReference>
<dbReference type="InterPro" id="IPR036621">
    <property type="entry name" value="Anticodon-bd_dom_sf"/>
</dbReference>
<dbReference type="InterPro" id="IPR017449">
    <property type="entry name" value="Pro-tRNA_synth_II"/>
</dbReference>
<dbReference type="Pfam" id="PF09180">
    <property type="entry name" value="ProRS-C_1"/>
    <property type="match status" value="1"/>
</dbReference>
<keyword evidence="9" id="KW-1185">Reference proteome</keyword>
<name>A0A498SAQ2_ACAVI</name>
<dbReference type="Gene3D" id="3.40.50.800">
    <property type="entry name" value="Anticodon-binding domain"/>
    <property type="match status" value="1"/>
</dbReference>
<dbReference type="PANTHER" id="PTHR43382:SF2">
    <property type="entry name" value="BIFUNCTIONAL GLUTAMATE_PROLINE--TRNA LIGASE"/>
    <property type="match status" value="1"/>
</dbReference>
<dbReference type="SUPFAM" id="SSF64586">
    <property type="entry name" value="C-terminal domain of ProRS"/>
    <property type="match status" value="1"/>
</dbReference>
<keyword evidence="3" id="KW-0547">Nucleotide-binding</keyword>
<dbReference type="OrthoDB" id="1350766at2759"/>
<evidence type="ECO:0000256" key="2">
    <source>
        <dbReference type="ARBA" id="ARBA00022598"/>
    </source>
</evidence>
<gene>
    <name evidence="8" type="ORF">NAV_LOCUS1955</name>
</gene>
<dbReference type="Gene3D" id="3.30.110.30">
    <property type="entry name" value="C-terminal domain of ProRS"/>
    <property type="match status" value="1"/>
</dbReference>
<keyword evidence="6" id="KW-0030">Aminoacyl-tRNA synthetase</keyword>
<dbReference type="FunFam" id="3.40.50.800:FF:000005">
    <property type="entry name" value="bifunctional glutamate/proline--tRNA ligase"/>
    <property type="match status" value="1"/>
</dbReference>
<reference evidence="8 9" key="1">
    <citation type="submission" date="2018-08" db="EMBL/GenBank/DDBJ databases">
        <authorList>
            <person name="Laetsch R D."/>
            <person name="Stevens L."/>
            <person name="Kumar S."/>
            <person name="Blaxter L. M."/>
        </authorList>
    </citation>
    <scope>NUCLEOTIDE SEQUENCE [LARGE SCALE GENOMIC DNA]</scope>
</reference>